<evidence type="ECO:0000256" key="1">
    <source>
        <dbReference type="ARBA" id="ARBA00004651"/>
    </source>
</evidence>
<reference evidence="10 11" key="1">
    <citation type="submission" date="2016-06" db="EMBL/GenBank/DDBJ databases">
        <authorList>
            <person name="Kjaerup R.B."/>
            <person name="Dalgaard T.S."/>
            <person name="Juul-Madsen H.R."/>
        </authorList>
    </citation>
    <scope>NUCLEOTIDE SEQUENCE [LARGE SCALE GENOMIC DNA]</scope>
    <source>
        <strain evidence="10">2</strain>
    </source>
</reference>
<sequence>MNDPSSQQPTITHMTDVTAASGWRLALPALAVTLFAVLVLYRETVMSMVAIWARSETFTHGFLVPPITLWLIWRIRKSVAVLAPRPNFWVLLLLAGTGFVWLLGELATVGVLSQFAFTTMLVLTVPAILGFPVARRIAFPLAFLYFAVPFGEFALPQLMEWTANFTVLGLRLSGIPVYREGLHFVIPSGSWSVVEACSGVRYIIASLTVGTLFAYLSYRSLKRRLIFIGVAFAVPVIANWVRAYMIVMIGHLSGNKLAVGVDHLIYGWLFFGIVIMLMFWIGSHWREDEHPPIMERVNTTESTLGRRKSSPLAVALAAIVVALIWPLAEWKIDRNVATEVTQIEPLEAIPGWPVTEKFTDWAPRFENPSAASQATFGADGRLVGLYIGYYRNQDYSRRLVSSSNVMVASNDPRWLRVASGSRKLDLGKQALAVRSAELRATDTQRIVVWQWYWINGHQTSSDFVAKAYTALSRLVGQGDDSAVIFVYAPKEQGDAVLEAFVKAAEPAIENALDRTREKR</sequence>
<dbReference type="GO" id="GO:0008233">
    <property type="term" value="F:peptidase activity"/>
    <property type="evidence" value="ECO:0007669"/>
    <property type="project" value="UniProtKB-KW"/>
</dbReference>
<feature type="transmembrane region" description="Helical" evidence="8">
    <location>
        <begin position="137"/>
        <end position="155"/>
    </location>
</feature>
<dbReference type="EMBL" id="FLQY01000066">
    <property type="protein sequence ID" value="SBT05568.1"/>
    <property type="molecule type" value="Genomic_DNA"/>
</dbReference>
<keyword evidence="2" id="KW-1003">Cell membrane</keyword>
<dbReference type="NCBIfam" id="TIGR03109">
    <property type="entry name" value="exosort_XrtA"/>
    <property type="match status" value="1"/>
</dbReference>
<evidence type="ECO:0000256" key="2">
    <source>
        <dbReference type="ARBA" id="ARBA00022475"/>
    </source>
</evidence>
<evidence type="ECO:0000256" key="4">
    <source>
        <dbReference type="ARBA" id="ARBA00022692"/>
    </source>
</evidence>
<feature type="transmembrane region" description="Helical" evidence="8">
    <location>
        <begin position="57"/>
        <end position="75"/>
    </location>
</feature>
<organism evidence="10 11">
    <name type="scientific">Candidatus Propionivibrio aalborgensis</name>
    <dbReference type="NCBI Taxonomy" id="1860101"/>
    <lineage>
        <taxon>Bacteria</taxon>
        <taxon>Pseudomonadati</taxon>
        <taxon>Pseudomonadota</taxon>
        <taxon>Betaproteobacteria</taxon>
        <taxon>Rhodocyclales</taxon>
        <taxon>Rhodocyclaceae</taxon>
        <taxon>Propionivibrio</taxon>
    </lineage>
</organism>
<protein>
    <submittedName>
        <fullName evidence="10">Exosortase 1</fullName>
    </submittedName>
</protein>
<dbReference type="Proteomes" id="UP000199600">
    <property type="component" value="Unassembled WGS sequence"/>
</dbReference>
<keyword evidence="5" id="KW-0378">Hydrolase</keyword>
<dbReference type="NCBIfam" id="TIGR04178">
    <property type="entry name" value="exo_archaeo"/>
    <property type="match status" value="1"/>
</dbReference>
<feature type="transmembrane region" description="Helical" evidence="8">
    <location>
        <begin position="110"/>
        <end position="130"/>
    </location>
</feature>
<evidence type="ECO:0000256" key="5">
    <source>
        <dbReference type="ARBA" id="ARBA00022801"/>
    </source>
</evidence>
<dbReference type="GO" id="GO:0005886">
    <property type="term" value="C:plasma membrane"/>
    <property type="evidence" value="ECO:0007669"/>
    <property type="project" value="UniProtKB-SubCell"/>
</dbReference>
<evidence type="ECO:0000256" key="7">
    <source>
        <dbReference type="ARBA" id="ARBA00023136"/>
    </source>
</evidence>
<dbReference type="Pfam" id="PF11984">
    <property type="entry name" value="DUF3485"/>
    <property type="match status" value="1"/>
</dbReference>
<keyword evidence="11" id="KW-1185">Reference proteome</keyword>
<dbReference type="AlphaFoldDB" id="A0A1A8XNP1"/>
<accession>A0A1A8XNP1</accession>
<name>A0A1A8XNP1_9RHOO</name>
<keyword evidence="6 8" id="KW-1133">Transmembrane helix</keyword>
<dbReference type="NCBIfam" id="TIGR02914">
    <property type="entry name" value="EpsI_fam"/>
    <property type="match status" value="1"/>
</dbReference>
<evidence type="ECO:0000259" key="9">
    <source>
        <dbReference type="Pfam" id="PF11984"/>
    </source>
</evidence>
<keyword evidence="7 8" id="KW-0472">Membrane</keyword>
<feature type="transmembrane region" description="Helical" evidence="8">
    <location>
        <begin position="87"/>
        <end position="104"/>
    </location>
</feature>
<dbReference type="GO" id="GO:0006508">
    <property type="term" value="P:proteolysis"/>
    <property type="evidence" value="ECO:0007669"/>
    <property type="project" value="UniProtKB-KW"/>
</dbReference>
<keyword evidence="3" id="KW-0645">Protease</keyword>
<feature type="transmembrane region" description="Helical" evidence="8">
    <location>
        <begin position="199"/>
        <end position="218"/>
    </location>
</feature>
<dbReference type="InterPro" id="IPR013426">
    <property type="entry name" value="EpsH-like"/>
</dbReference>
<dbReference type="InterPro" id="IPR026392">
    <property type="entry name" value="Exo/Archaeosortase_dom"/>
</dbReference>
<dbReference type="InterPro" id="IPR017540">
    <property type="entry name" value="Exosortase-1"/>
</dbReference>
<dbReference type="InterPro" id="IPR014263">
    <property type="entry name" value="Methanolan_biosynth_EpsI"/>
</dbReference>
<keyword evidence="4 8" id="KW-0812">Transmembrane</keyword>
<dbReference type="InterPro" id="IPR019127">
    <property type="entry name" value="Exosortase"/>
</dbReference>
<feature type="transmembrane region" description="Helical" evidence="8">
    <location>
        <begin position="225"/>
        <end position="245"/>
    </location>
</feature>
<feature type="transmembrane region" description="Helical" evidence="8">
    <location>
        <begin position="312"/>
        <end position="328"/>
    </location>
</feature>
<evidence type="ECO:0000256" key="6">
    <source>
        <dbReference type="ARBA" id="ARBA00022989"/>
    </source>
</evidence>
<gene>
    <name evidence="10" type="ORF">PROAA_1580007</name>
</gene>
<evidence type="ECO:0000256" key="8">
    <source>
        <dbReference type="SAM" id="Phobius"/>
    </source>
</evidence>
<proteinExistence type="predicted"/>
<feature type="transmembrane region" description="Helical" evidence="8">
    <location>
        <begin position="21"/>
        <end position="41"/>
    </location>
</feature>
<evidence type="ECO:0000313" key="10">
    <source>
        <dbReference type="EMBL" id="SBT05568.1"/>
    </source>
</evidence>
<evidence type="ECO:0000256" key="3">
    <source>
        <dbReference type="ARBA" id="ARBA00022670"/>
    </source>
</evidence>
<dbReference type="NCBIfam" id="TIGR02602">
    <property type="entry name" value="8TM_EpsH"/>
    <property type="match status" value="1"/>
</dbReference>
<feature type="transmembrane region" description="Helical" evidence="8">
    <location>
        <begin position="265"/>
        <end position="285"/>
    </location>
</feature>
<dbReference type="RefSeq" id="WP_222102099.1">
    <property type="nucleotide sequence ID" value="NZ_FLQY01000066.1"/>
</dbReference>
<evidence type="ECO:0000313" key="11">
    <source>
        <dbReference type="Proteomes" id="UP000199600"/>
    </source>
</evidence>
<dbReference type="Pfam" id="PF09721">
    <property type="entry name" value="Exosortase_EpsH"/>
    <property type="match status" value="1"/>
</dbReference>
<feature type="domain" description="Methanolan biosynthesis EpsI" evidence="9">
    <location>
        <begin position="318"/>
        <end position="509"/>
    </location>
</feature>
<comment type="subcellular location">
    <subcellularLocation>
        <location evidence="1">Cell membrane</location>
        <topology evidence="1">Multi-pass membrane protein</topology>
    </subcellularLocation>
</comment>